<sequence>MNDTQIKTSEAEDERKSVRYPKNDGRVLLPRAKGIAVFYDFELHESPFYSRVLMTNG</sequence>
<gene>
    <name evidence="1" type="ORF">BECKUNK1418G_GA0071005_107610</name>
    <name evidence="2" type="ORF">BECKUNK1418H_GA0071006_101010</name>
</gene>
<evidence type="ECO:0000313" key="1">
    <source>
        <dbReference type="EMBL" id="VFK66017.1"/>
    </source>
</evidence>
<evidence type="ECO:0000313" key="2">
    <source>
        <dbReference type="EMBL" id="VFK69086.1"/>
    </source>
</evidence>
<organism evidence="1">
    <name type="scientific">Candidatus Kentrum sp. UNK</name>
    <dbReference type="NCBI Taxonomy" id="2126344"/>
    <lineage>
        <taxon>Bacteria</taxon>
        <taxon>Pseudomonadati</taxon>
        <taxon>Pseudomonadota</taxon>
        <taxon>Gammaproteobacteria</taxon>
        <taxon>Candidatus Kentrum</taxon>
    </lineage>
</organism>
<protein>
    <submittedName>
        <fullName evidence="1">Uncharacterized protein</fullName>
    </submittedName>
</protein>
<dbReference type="AlphaFoldDB" id="A0A451AIZ9"/>
<name>A0A451AIZ9_9GAMM</name>
<proteinExistence type="predicted"/>
<accession>A0A451AIZ9</accession>
<dbReference type="EMBL" id="CAADFZ010000076">
    <property type="protein sequence ID" value="VFK66017.1"/>
    <property type="molecule type" value="Genomic_DNA"/>
</dbReference>
<dbReference type="EMBL" id="CAADGD010000010">
    <property type="protein sequence ID" value="VFK69086.1"/>
    <property type="molecule type" value="Genomic_DNA"/>
</dbReference>
<reference evidence="1" key="1">
    <citation type="submission" date="2019-02" db="EMBL/GenBank/DDBJ databases">
        <authorList>
            <person name="Gruber-Vodicka R. H."/>
            <person name="Seah K. B. B."/>
        </authorList>
    </citation>
    <scope>NUCLEOTIDE SEQUENCE</scope>
    <source>
        <strain evidence="2">BECK_BY19</strain>
        <strain evidence="1">BECK_BY8</strain>
    </source>
</reference>